<reference evidence="2 3" key="1">
    <citation type="submission" date="2014-03" db="EMBL/GenBank/DDBJ databases">
        <title>Bradyrhizobium valentinum sp. nov., isolated from effective nodules of Lupinus mariae-josephae, a lupine endemic of basic-lime soils in Eastern Spain.</title>
        <authorList>
            <person name="Duran D."/>
            <person name="Rey L."/>
            <person name="Navarro A."/>
            <person name="Busquets A."/>
            <person name="Imperial J."/>
            <person name="Ruiz-Argueso T."/>
        </authorList>
    </citation>
    <scope>NUCLEOTIDE SEQUENCE [LARGE SCALE GENOMIC DNA]</scope>
    <source>
        <strain evidence="2 3">PAC68</strain>
    </source>
</reference>
<evidence type="ECO:0000313" key="2">
    <source>
        <dbReference type="EMBL" id="KRR13852.1"/>
    </source>
</evidence>
<dbReference type="EMBL" id="LLXZ01000021">
    <property type="protein sequence ID" value="KRR13852.1"/>
    <property type="molecule type" value="Genomic_DNA"/>
</dbReference>
<evidence type="ECO:0000313" key="3">
    <source>
        <dbReference type="Proteomes" id="UP000050863"/>
    </source>
</evidence>
<keyword evidence="1" id="KW-0812">Transmembrane</keyword>
<comment type="caution">
    <text evidence="2">The sequence shown here is derived from an EMBL/GenBank/DDBJ whole genome shotgun (WGS) entry which is preliminary data.</text>
</comment>
<proteinExistence type="predicted"/>
<dbReference type="RefSeq" id="WP_057834052.1">
    <property type="nucleotide sequence ID" value="NZ_LLXZ01000021.1"/>
</dbReference>
<feature type="transmembrane region" description="Helical" evidence="1">
    <location>
        <begin position="351"/>
        <end position="373"/>
    </location>
</feature>
<protein>
    <submittedName>
        <fullName evidence="2">Uncharacterized protein</fullName>
    </submittedName>
</protein>
<sequence length="402" mass="42988">MPKGQLPRFQDLAKLVADNAGSNFASHFSAPIGDPETTGFLQARAEQFTSQGQNFSSSLADTLTVDLGGPNFNENMFVAPLAPAGNDQFLDAVSRRLGSEATAKDTGAAFLVNRFVDPIASRRFGTTALRYTEYIVVLQLDHEQGAATIHRLLPSGLSTIGRKRIVQKPELVNDRKELNKLFPNASSFFKGPPNRLLCWNGERWGSARIQHVSFAETVPLSPLEPAFAPVEHQLVKLTDFEPEPFDQRLFRSMAQGIEHDNYTTPEGLEIFGPSPDSVRMYSIDITKRNGDGGSGTTWGPPSDAVISFACEGYNDRDQCLDCCNNAEATMKNAGVTVGVGVGAVGAAATPVAWWLVIVGAVIAGGTWAVAIAMGNGCRDRCRKPVTGGGGGVSTGGGKTHMK</sequence>
<keyword evidence="3" id="KW-1185">Reference proteome</keyword>
<gene>
    <name evidence="2" type="ORF">CQ12_41160</name>
</gene>
<dbReference type="AlphaFoldDB" id="A0A0R3M1D6"/>
<name>A0A0R3M1D6_9BRAD</name>
<organism evidence="2 3">
    <name type="scientific">Bradyrhizobium jicamae</name>
    <dbReference type="NCBI Taxonomy" id="280332"/>
    <lineage>
        <taxon>Bacteria</taxon>
        <taxon>Pseudomonadati</taxon>
        <taxon>Pseudomonadota</taxon>
        <taxon>Alphaproteobacteria</taxon>
        <taxon>Hyphomicrobiales</taxon>
        <taxon>Nitrobacteraceae</taxon>
        <taxon>Bradyrhizobium</taxon>
    </lineage>
</organism>
<evidence type="ECO:0000256" key="1">
    <source>
        <dbReference type="SAM" id="Phobius"/>
    </source>
</evidence>
<keyword evidence="1" id="KW-1133">Transmembrane helix</keyword>
<keyword evidence="1" id="KW-0472">Membrane</keyword>
<accession>A0A0R3M1D6</accession>
<dbReference type="Proteomes" id="UP000050863">
    <property type="component" value="Unassembled WGS sequence"/>
</dbReference>